<proteinExistence type="predicted"/>
<evidence type="ECO:0000313" key="1">
    <source>
        <dbReference type="EMBL" id="MBO1927645.1"/>
    </source>
</evidence>
<dbReference type="RefSeq" id="WP_208150162.1">
    <property type="nucleotide sequence ID" value="NZ_JAGETV010000015.1"/>
</dbReference>
<dbReference type="SUPFAM" id="SSF54197">
    <property type="entry name" value="HIT-like"/>
    <property type="match status" value="1"/>
</dbReference>
<comment type="caution">
    <text evidence="1">The sequence shown here is derived from an EMBL/GenBank/DDBJ whole genome shotgun (WGS) entry which is preliminary data.</text>
</comment>
<evidence type="ECO:0000313" key="2">
    <source>
        <dbReference type="Proteomes" id="UP000664835"/>
    </source>
</evidence>
<name>A0ABS3Q5N1_9GAMM</name>
<organism evidence="1 2">
    <name type="scientific">Thiomicrorhabdus marina</name>
    <dbReference type="NCBI Taxonomy" id="2818442"/>
    <lineage>
        <taxon>Bacteria</taxon>
        <taxon>Pseudomonadati</taxon>
        <taxon>Pseudomonadota</taxon>
        <taxon>Gammaproteobacteria</taxon>
        <taxon>Thiotrichales</taxon>
        <taxon>Piscirickettsiaceae</taxon>
        <taxon>Thiomicrorhabdus</taxon>
    </lineage>
</organism>
<sequence>MDKVVTDHSPENLTALFPGTQVVAELPFFSILAKETRVPWLIFIPKYPLENINSTLLLYGQIHRLVEELRETNGMGHYNLAKIGNKNEWLHLHLVFRSEHDEAWPDPVWCREPLEENKGAATGLSKMVKSALQQTSASAM</sequence>
<evidence type="ECO:0008006" key="3">
    <source>
        <dbReference type="Google" id="ProtNLM"/>
    </source>
</evidence>
<accession>A0ABS3Q5N1</accession>
<reference evidence="1 2" key="1">
    <citation type="submission" date="2021-03" db="EMBL/GenBank/DDBJ databases">
        <title>Thiomicrorhabdus sp.nov.,novel sulfur-oxidizing bacteria isolated from coastal sediment.</title>
        <authorList>
            <person name="Liu X."/>
        </authorList>
    </citation>
    <scope>NUCLEOTIDE SEQUENCE [LARGE SCALE GENOMIC DNA]</scope>
    <source>
        <strain evidence="1 2">6S2-11</strain>
    </source>
</reference>
<keyword evidence="2" id="KW-1185">Reference proteome</keyword>
<dbReference type="InterPro" id="IPR036265">
    <property type="entry name" value="HIT-like_sf"/>
</dbReference>
<dbReference type="Gene3D" id="3.30.428.10">
    <property type="entry name" value="HIT-like"/>
    <property type="match status" value="1"/>
</dbReference>
<gene>
    <name evidence="1" type="ORF">J3998_08655</name>
</gene>
<protein>
    <recommendedName>
        <fullName evidence="3">HIT domain-containing protein</fullName>
    </recommendedName>
</protein>
<dbReference type="EMBL" id="JAGETV010000015">
    <property type="protein sequence ID" value="MBO1927645.1"/>
    <property type="molecule type" value="Genomic_DNA"/>
</dbReference>
<dbReference type="Proteomes" id="UP000664835">
    <property type="component" value="Unassembled WGS sequence"/>
</dbReference>